<evidence type="ECO:0000256" key="6">
    <source>
        <dbReference type="ARBA" id="ARBA00023295"/>
    </source>
</evidence>
<dbReference type="AlphaFoldDB" id="A0A9W8A995"/>
<dbReference type="InterPro" id="IPR001944">
    <property type="entry name" value="Glycoside_Hdrlase_35"/>
</dbReference>
<dbReference type="Pfam" id="PF21467">
    <property type="entry name" value="BetaGal_gal-bd"/>
    <property type="match status" value="1"/>
</dbReference>
<dbReference type="Proteomes" id="UP001150569">
    <property type="component" value="Unassembled WGS sequence"/>
</dbReference>
<keyword evidence="4" id="KW-0732">Signal</keyword>
<accession>A0A9W8A995</accession>
<dbReference type="InterPro" id="IPR017853">
    <property type="entry name" value="GH"/>
</dbReference>
<dbReference type="FunFam" id="3.20.20.80:FF:000006">
    <property type="entry name" value="Beta-galactosidase"/>
    <property type="match status" value="1"/>
</dbReference>
<organism evidence="13 14">
    <name type="scientific">Tieghemiomyces parasiticus</name>
    <dbReference type="NCBI Taxonomy" id="78921"/>
    <lineage>
        <taxon>Eukaryota</taxon>
        <taxon>Fungi</taxon>
        <taxon>Fungi incertae sedis</taxon>
        <taxon>Zoopagomycota</taxon>
        <taxon>Kickxellomycotina</taxon>
        <taxon>Dimargaritomycetes</taxon>
        <taxon>Dimargaritales</taxon>
        <taxon>Dimargaritaceae</taxon>
        <taxon>Tieghemiomyces</taxon>
    </lineage>
</organism>
<dbReference type="Gene3D" id="3.20.20.80">
    <property type="entry name" value="Glycosidases"/>
    <property type="match status" value="1"/>
</dbReference>
<keyword evidence="5 7" id="KW-0378">Hydrolase</keyword>
<dbReference type="GO" id="GO:0004565">
    <property type="term" value="F:beta-galactosidase activity"/>
    <property type="evidence" value="ECO:0007669"/>
    <property type="project" value="UniProtKB-EC"/>
</dbReference>
<keyword evidence="10" id="KW-0812">Transmembrane</keyword>
<dbReference type="InterPro" id="IPR048913">
    <property type="entry name" value="BetaGal_gal-bd"/>
</dbReference>
<dbReference type="InterPro" id="IPR019801">
    <property type="entry name" value="Glyco_hydro_35_CS"/>
</dbReference>
<dbReference type="EC" id="3.2.1.23" evidence="3 7"/>
<evidence type="ECO:0000256" key="1">
    <source>
        <dbReference type="ARBA" id="ARBA00001412"/>
    </source>
</evidence>
<feature type="compositionally biased region" description="Acidic residues" evidence="9">
    <location>
        <begin position="813"/>
        <end position="825"/>
    </location>
</feature>
<dbReference type="InterPro" id="IPR031330">
    <property type="entry name" value="Gly_Hdrlase_35_cat"/>
</dbReference>
<dbReference type="Gene3D" id="2.60.120.260">
    <property type="entry name" value="Galactose-binding domain-like"/>
    <property type="match status" value="2"/>
</dbReference>
<dbReference type="SUPFAM" id="SSF49785">
    <property type="entry name" value="Galactose-binding domain-like"/>
    <property type="match status" value="2"/>
</dbReference>
<dbReference type="SUPFAM" id="SSF51445">
    <property type="entry name" value="(Trans)glycosidases"/>
    <property type="match status" value="1"/>
</dbReference>
<gene>
    <name evidence="13" type="primary">GLB1L_2</name>
    <name evidence="13" type="ORF">IWQ60_004228</name>
</gene>
<feature type="region of interest" description="Disordered" evidence="9">
    <location>
        <begin position="808"/>
        <end position="840"/>
    </location>
</feature>
<dbReference type="PANTHER" id="PTHR23421">
    <property type="entry name" value="BETA-GALACTOSIDASE RELATED"/>
    <property type="match status" value="1"/>
</dbReference>
<comment type="similarity">
    <text evidence="2 8">Belongs to the glycosyl hydrolase 35 family.</text>
</comment>
<reference evidence="13" key="1">
    <citation type="submission" date="2022-07" db="EMBL/GenBank/DDBJ databases">
        <title>Phylogenomic reconstructions and comparative analyses of Kickxellomycotina fungi.</title>
        <authorList>
            <person name="Reynolds N.K."/>
            <person name="Stajich J.E."/>
            <person name="Barry K."/>
            <person name="Grigoriev I.V."/>
            <person name="Crous P."/>
            <person name="Smith M.E."/>
        </authorList>
    </citation>
    <scope>NUCLEOTIDE SEQUENCE</scope>
    <source>
        <strain evidence="13">RSA 861</strain>
    </source>
</reference>
<evidence type="ECO:0000256" key="2">
    <source>
        <dbReference type="ARBA" id="ARBA00009809"/>
    </source>
</evidence>
<keyword evidence="10" id="KW-0472">Membrane</keyword>
<dbReference type="PROSITE" id="PS01182">
    <property type="entry name" value="GLYCOSYL_HYDROL_F35"/>
    <property type="match status" value="1"/>
</dbReference>
<dbReference type="GO" id="GO:0005975">
    <property type="term" value="P:carbohydrate metabolic process"/>
    <property type="evidence" value="ECO:0007669"/>
    <property type="project" value="InterPro"/>
</dbReference>
<dbReference type="Pfam" id="PF01301">
    <property type="entry name" value="Glyco_hydro_35"/>
    <property type="match status" value="1"/>
</dbReference>
<evidence type="ECO:0000256" key="3">
    <source>
        <dbReference type="ARBA" id="ARBA00012756"/>
    </source>
</evidence>
<feature type="domain" description="Glycoside hydrolase 35 catalytic" evidence="11">
    <location>
        <begin position="83"/>
        <end position="388"/>
    </location>
</feature>
<sequence>MSVEPHTPGGGGTKTRRPRPLLVALCAGLALGLAAVLWTVPFAQHPGTVPTAGLPAVAHSLPPGTVPAYPHGPYKVGVTHRAITINDKPLVLMAGCIHYPRSTPSMWPELMRKSKAAGINTIETYVFWNQHEPERGNWDFSTGSRNLPLFLRLAREHGLYVNLRLGPYVCSEWQYGGFPDWLRLVPGIQFRTWNEPFQREMERFIRKMVDVVADYMPEHGGPIIMMQVENEYGNYQWMYGEDGNRFARWCGELTQRLNTTVPWIMCRQWSDVPNVIPTHNDFYCHHYLGDFFRKFPNFPGMWTENWPGWFQRWGEARPTRPVRDIAYAVARWFASGGSYHAYYMWHGGTNFGRTSGPLVTTSYDYDVMLDEYGLERYPKYHHLQRLHQLMFDYSDALLTNEVAQPIVVGDHQVEAYEYGAPTSPKSIIFLVNADEKQARKVTYRGLTLTVPRWSVAILAGGHLHPRLLYTTAQIDKSYPKSQLGFEVAHRPSTGRPYLDAPVVTTVRDRVPANREACSQQFDRPQEQLSLTDDRTDYLWYVTDFEVDHTHPAPRTLVITKVYEIVLVYVDGNLVGLQRGSERNQFDLGKLKLGDRPGTHNLQILVVTMGWTNGEKRMEEYHRGILGTVHLDDRDMTNAGWGHLAGLDGEDAETLAAAFANPETGAQWDIHTDPNTAAQYLNTSLAWHRLKFTFDADLHDFRGVSPFALDLASMTKGFVLVNGHHIGRYWLVAGESPDADRCRHCDYAGWFNPDQKCRTDCGEPSQRYYHVPHDWLRPAGAPNEIVLFEEVGGDPREVVLVNRVHQRRVRKDPDELEGEEETEVEQPPDHDHGQGQDRPSWRAGPWPAILWSLFGIGLVAITYVGWRHARRTDGRGETQPLLAGEQ</sequence>
<evidence type="ECO:0000313" key="14">
    <source>
        <dbReference type="Proteomes" id="UP001150569"/>
    </source>
</evidence>
<name>A0A9W8A995_9FUNG</name>
<evidence type="ECO:0000256" key="5">
    <source>
        <dbReference type="ARBA" id="ARBA00022801"/>
    </source>
</evidence>
<evidence type="ECO:0000256" key="8">
    <source>
        <dbReference type="RuleBase" id="RU003679"/>
    </source>
</evidence>
<proteinExistence type="inferred from homology"/>
<evidence type="ECO:0000259" key="12">
    <source>
        <dbReference type="Pfam" id="PF21467"/>
    </source>
</evidence>
<dbReference type="PRINTS" id="PR00742">
    <property type="entry name" value="GLHYDRLASE35"/>
</dbReference>
<evidence type="ECO:0000256" key="10">
    <source>
        <dbReference type="SAM" id="Phobius"/>
    </source>
</evidence>
<feature type="transmembrane region" description="Helical" evidence="10">
    <location>
        <begin position="845"/>
        <end position="865"/>
    </location>
</feature>
<protein>
    <recommendedName>
        <fullName evidence="3 7">Beta-galactosidase</fullName>
        <ecNumber evidence="3 7">3.2.1.23</ecNumber>
    </recommendedName>
</protein>
<evidence type="ECO:0000259" key="11">
    <source>
        <dbReference type="Pfam" id="PF01301"/>
    </source>
</evidence>
<keyword evidence="6 7" id="KW-0326">Glycosidase</keyword>
<dbReference type="EMBL" id="JANBPT010000199">
    <property type="protein sequence ID" value="KAJ1925938.1"/>
    <property type="molecule type" value="Genomic_DNA"/>
</dbReference>
<keyword evidence="10" id="KW-1133">Transmembrane helix</keyword>
<evidence type="ECO:0000256" key="9">
    <source>
        <dbReference type="SAM" id="MobiDB-lite"/>
    </source>
</evidence>
<comment type="catalytic activity">
    <reaction evidence="1 7">
        <text>Hydrolysis of terminal non-reducing beta-D-galactose residues in beta-D-galactosides.</text>
        <dbReference type="EC" id="3.2.1.23"/>
    </reaction>
</comment>
<evidence type="ECO:0000256" key="7">
    <source>
        <dbReference type="RuleBase" id="RU000675"/>
    </source>
</evidence>
<evidence type="ECO:0000313" key="13">
    <source>
        <dbReference type="EMBL" id="KAJ1925938.1"/>
    </source>
</evidence>
<comment type="caution">
    <text evidence="13">The sequence shown here is derived from an EMBL/GenBank/DDBJ whole genome shotgun (WGS) entry which is preliminary data.</text>
</comment>
<keyword evidence="14" id="KW-1185">Reference proteome</keyword>
<feature type="transmembrane region" description="Helical" evidence="10">
    <location>
        <begin position="21"/>
        <end position="40"/>
    </location>
</feature>
<evidence type="ECO:0000256" key="4">
    <source>
        <dbReference type="ARBA" id="ARBA00022729"/>
    </source>
</evidence>
<dbReference type="InterPro" id="IPR008979">
    <property type="entry name" value="Galactose-bd-like_sf"/>
</dbReference>
<dbReference type="OrthoDB" id="1657402at2759"/>
<feature type="domain" description="Beta-galactosidase galactose-binding" evidence="12">
    <location>
        <begin position="685"/>
        <end position="777"/>
    </location>
</feature>